<dbReference type="InterPro" id="IPR025377">
    <property type="entry name" value="DUF4367"/>
</dbReference>
<dbReference type="EMBL" id="JBHTKL010000006">
    <property type="protein sequence ID" value="MFD1020981.1"/>
    <property type="molecule type" value="Genomic_DNA"/>
</dbReference>
<keyword evidence="3" id="KW-1185">Reference proteome</keyword>
<reference evidence="3" key="1">
    <citation type="journal article" date="2019" name="Int. J. Syst. Evol. Microbiol.">
        <title>The Global Catalogue of Microorganisms (GCM) 10K type strain sequencing project: providing services to taxonomists for standard genome sequencing and annotation.</title>
        <authorList>
            <consortium name="The Broad Institute Genomics Platform"/>
            <consortium name="The Broad Institute Genome Sequencing Center for Infectious Disease"/>
            <person name="Wu L."/>
            <person name="Ma J."/>
        </authorList>
    </citation>
    <scope>NUCLEOTIDE SEQUENCE [LARGE SCALE GENOMIC DNA]</scope>
    <source>
        <strain evidence="3">CCUG 56607</strain>
    </source>
</reference>
<name>A0ABW3L5A9_9BACI</name>
<evidence type="ECO:0000313" key="3">
    <source>
        <dbReference type="Proteomes" id="UP001596990"/>
    </source>
</evidence>
<dbReference type="Pfam" id="PF14285">
    <property type="entry name" value="DUF4367"/>
    <property type="match status" value="1"/>
</dbReference>
<organism evidence="2 3">
    <name type="scientific">Thalassobacillus hwangdonensis</name>
    <dbReference type="NCBI Taxonomy" id="546108"/>
    <lineage>
        <taxon>Bacteria</taxon>
        <taxon>Bacillati</taxon>
        <taxon>Bacillota</taxon>
        <taxon>Bacilli</taxon>
        <taxon>Bacillales</taxon>
        <taxon>Bacillaceae</taxon>
        <taxon>Thalassobacillus</taxon>
    </lineage>
</organism>
<comment type="caution">
    <text evidence="2">The sequence shown here is derived from an EMBL/GenBank/DDBJ whole genome shotgun (WGS) entry which is preliminary data.</text>
</comment>
<sequence>MKKLIFMVISISVIFTGCVGDDVALHKFDNENLLNQLENESFQPKLPTKLPFKASHAQFTRPPNQTNLISIDIFSDDEKSDHLSMMVVKGDMESVSQSGFEQVEIGNIQGYYVKNQAGAMLLYWTDNSIDYQMTYFSPQSESEVTKEELIETAESFK</sequence>
<dbReference type="RefSeq" id="WP_386063617.1">
    <property type="nucleotide sequence ID" value="NZ_JBHTKL010000006.1"/>
</dbReference>
<dbReference type="PROSITE" id="PS51257">
    <property type="entry name" value="PROKAR_LIPOPROTEIN"/>
    <property type="match status" value="1"/>
</dbReference>
<evidence type="ECO:0000259" key="1">
    <source>
        <dbReference type="Pfam" id="PF14285"/>
    </source>
</evidence>
<dbReference type="Proteomes" id="UP001596990">
    <property type="component" value="Unassembled WGS sequence"/>
</dbReference>
<feature type="domain" description="DUF4367" evidence="1">
    <location>
        <begin position="99"/>
        <end position="155"/>
    </location>
</feature>
<gene>
    <name evidence="2" type="ORF">ACFQ2J_17460</name>
</gene>
<accession>A0ABW3L5A9</accession>
<proteinExistence type="predicted"/>
<protein>
    <submittedName>
        <fullName evidence="2">DUF4367 domain-containing protein</fullName>
    </submittedName>
</protein>
<evidence type="ECO:0000313" key="2">
    <source>
        <dbReference type="EMBL" id="MFD1020981.1"/>
    </source>
</evidence>